<protein>
    <recommendedName>
        <fullName evidence="17">Calcium uniporter protein</fullName>
    </recommendedName>
</protein>
<reference evidence="20 21" key="1">
    <citation type="submission" date="2017-04" db="EMBL/GenBank/DDBJ databases">
        <title>Draft genome sequence of Tuber borchii Vittad., a whitish edible truffle.</title>
        <authorList>
            <consortium name="DOE Joint Genome Institute"/>
            <person name="Murat C."/>
            <person name="Kuo A."/>
            <person name="Barry K.W."/>
            <person name="Clum A."/>
            <person name="Dockter R.B."/>
            <person name="Fauchery L."/>
            <person name="Iotti M."/>
            <person name="Kohler A."/>
            <person name="Labutti K."/>
            <person name="Lindquist E.A."/>
            <person name="Lipzen A."/>
            <person name="Ohm R.A."/>
            <person name="Wang M."/>
            <person name="Grigoriev I.V."/>
            <person name="Zambonelli A."/>
            <person name="Martin F.M."/>
        </authorList>
    </citation>
    <scope>NUCLEOTIDE SEQUENCE [LARGE SCALE GENOMIC DNA]</scope>
    <source>
        <strain evidence="20 21">Tbo3840</strain>
    </source>
</reference>
<evidence type="ECO:0000256" key="18">
    <source>
        <dbReference type="SAM" id="MobiDB-lite"/>
    </source>
</evidence>
<dbReference type="EMBL" id="NESQ01000042">
    <property type="protein sequence ID" value="PUU81627.1"/>
    <property type="molecule type" value="Genomic_DNA"/>
</dbReference>
<comment type="subunit">
    <text evidence="15">Homotetramer, assembles in a dimer or dimers configuration with two interfaces.</text>
</comment>
<keyword evidence="11 17" id="KW-0496">Mitochondrion</keyword>
<evidence type="ECO:0000256" key="15">
    <source>
        <dbReference type="ARBA" id="ARBA00044966"/>
    </source>
</evidence>
<evidence type="ECO:0000256" key="7">
    <source>
        <dbReference type="ARBA" id="ARBA00022792"/>
    </source>
</evidence>
<dbReference type="PANTHER" id="PTHR13462:SF10">
    <property type="entry name" value="CALCIUM UNIPORTER PROTEIN, MITOCHONDRIAL"/>
    <property type="match status" value="1"/>
</dbReference>
<evidence type="ECO:0000256" key="10">
    <source>
        <dbReference type="ARBA" id="ARBA00023065"/>
    </source>
</evidence>
<keyword evidence="9 17" id="KW-1133">Transmembrane helix</keyword>
<evidence type="ECO:0000256" key="11">
    <source>
        <dbReference type="ARBA" id="ARBA00023128"/>
    </source>
</evidence>
<keyword evidence="4 17" id="KW-0109">Calcium transport</keyword>
<dbReference type="GO" id="GO:0015292">
    <property type="term" value="F:uniporter activity"/>
    <property type="evidence" value="ECO:0007669"/>
    <property type="project" value="UniProtKB-UniRule"/>
</dbReference>
<keyword evidence="8 17" id="KW-0106">Calcium</keyword>
<comment type="function">
    <text evidence="16">Highly selective calcium channel localized to the inner mitochondrial membrane, which mediates calcium uptake into the mitochondrial matrix. Mitochondrial calcium homeostasis plays key roles in cellular physiology and regulates ATP production, cytoplasmic calcium signals and activation of cell death pathways. Sufficient to operate as a pore-forming channel without the need of calcium-sensor or auxiliary subunit.</text>
</comment>
<feature type="transmembrane region" description="Helical" evidence="17">
    <location>
        <begin position="363"/>
        <end position="383"/>
    </location>
</feature>
<evidence type="ECO:0000256" key="8">
    <source>
        <dbReference type="ARBA" id="ARBA00022837"/>
    </source>
</evidence>
<accession>A0A2T7A1N1</accession>
<evidence type="ECO:0000256" key="16">
    <source>
        <dbReference type="ARBA" id="ARBA00045938"/>
    </source>
</evidence>
<evidence type="ECO:0000256" key="2">
    <source>
        <dbReference type="ARBA" id="ARBA00005653"/>
    </source>
</evidence>
<keyword evidence="10 17" id="KW-0406">Ion transport</keyword>
<evidence type="ECO:0000256" key="3">
    <source>
        <dbReference type="ARBA" id="ARBA00022448"/>
    </source>
</evidence>
<evidence type="ECO:0000256" key="14">
    <source>
        <dbReference type="ARBA" id="ARBA00036634"/>
    </source>
</evidence>
<gene>
    <name evidence="20" type="ORF">B9Z19DRAFT_581012</name>
</gene>
<dbReference type="Pfam" id="PF04678">
    <property type="entry name" value="MCU"/>
    <property type="match status" value="1"/>
</dbReference>
<evidence type="ECO:0000256" key="6">
    <source>
        <dbReference type="ARBA" id="ARBA00022692"/>
    </source>
</evidence>
<comment type="subcellular location">
    <subcellularLocation>
        <location evidence="1 17">Mitochondrion inner membrane</location>
        <topology evidence="1 17">Multi-pass membrane protein</topology>
    </subcellularLocation>
</comment>
<keyword evidence="13 17" id="KW-0407">Ion channel</keyword>
<feature type="compositionally biased region" description="Low complexity" evidence="18">
    <location>
        <begin position="50"/>
        <end position="66"/>
    </location>
</feature>
<feature type="compositionally biased region" description="Polar residues" evidence="18">
    <location>
        <begin position="124"/>
        <end position="139"/>
    </location>
</feature>
<organism evidence="20 21">
    <name type="scientific">Tuber borchii</name>
    <name type="common">White truffle</name>
    <dbReference type="NCBI Taxonomy" id="42251"/>
    <lineage>
        <taxon>Eukaryota</taxon>
        <taxon>Fungi</taxon>
        <taxon>Dikarya</taxon>
        <taxon>Ascomycota</taxon>
        <taxon>Pezizomycotina</taxon>
        <taxon>Pezizomycetes</taxon>
        <taxon>Pezizales</taxon>
        <taxon>Tuberaceae</taxon>
        <taxon>Tuber</taxon>
    </lineage>
</organism>
<keyword evidence="5 17" id="KW-0107">Calcium channel</keyword>
<evidence type="ECO:0000256" key="9">
    <source>
        <dbReference type="ARBA" id="ARBA00022989"/>
    </source>
</evidence>
<evidence type="ECO:0000256" key="1">
    <source>
        <dbReference type="ARBA" id="ARBA00004448"/>
    </source>
</evidence>
<evidence type="ECO:0000313" key="21">
    <source>
        <dbReference type="Proteomes" id="UP000244722"/>
    </source>
</evidence>
<evidence type="ECO:0000256" key="5">
    <source>
        <dbReference type="ARBA" id="ARBA00022673"/>
    </source>
</evidence>
<evidence type="ECO:0000256" key="13">
    <source>
        <dbReference type="ARBA" id="ARBA00023303"/>
    </source>
</evidence>
<feature type="compositionally biased region" description="Basic and acidic residues" evidence="18">
    <location>
        <begin position="110"/>
        <end position="120"/>
    </location>
</feature>
<name>A0A2T7A1N1_TUBBO</name>
<dbReference type="InterPro" id="IPR039055">
    <property type="entry name" value="MCU_fam"/>
</dbReference>
<feature type="domain" description="Calcium uniporter protein C-terminal" evidence="19">
    <location>
        <begin position="325"/>
        <end position="439"/>
    </location>
</feature>
<dbReference type="PANTHER" id="PTHR13462">
    <property type="entry name" value="CALCIUM UNIPORTER PROTEIN, MITOCHONDRIAL"/>
    <property type="match status" value="1"/>
</dbReference>
<evidence type="ECO:0000259" key="19">
    <source>
        <dbReference type="Pfam" id="PF04678"/>
    </source>
</evidence>
<dbReference type="AlphaFoldDB" id="A0A2T7A1N1"/>
<keyword evidence="12 17" id="KW-0472">Membrane</keyword>
<proteinExistence type="inferred from homology"/>
<dbReference type="STRING" id="42251.A0A2T7A1N1"/>
<dbReference type="OrthoDB" id="278338at2759"/>
<dbReference type="GO" id="GO:0051560">
    <property type="term" value="P:mitochondrial calcium ion homeostasis"/>
    <property type="evidence" value="ECO:0007669"/>
    <property type="project" value="UniProtKB-UniRule"/>
</dbReference>
<comment type="catalytic activity">
    <reaction evidence="14">
        <text>Ca(2+)(in) = Ca(2+)(out)</text>
        <dbReference type="Rhea" id="RHEA:29671"/>
        <dbReference type="ChEBI" id="CHEBI:29108"/>
    </reaction>
</comment>
<keyword evidence="3 17" id="KW-0813">Transport</keyword>
<feature type="compositionally biased region" description="Gly residues" evidence="18">
    <location>
        <begin position="69"/>
        <end position="80"/>
    </location>
</feature>
<dbReference type="GO" id="GO:1990246">
    <property type="term" value="C:uniplex complex"/>
    <property type="evidence" value="ECO:0007669"/>
    <property type="project" value="TreeGrafter"/>
</dbReference>
<sequence length="485" mass="52554">MNPRVLLRSPGFLPERQLLKSSTQSLTSHLARPPSLNFQKSFLFVASSPSGNNGRRAFSSSSAGRFIDGEGGAVGGGSGGECRKGDEEVEGVGEGGEKGWSCGEEDGNEGDGRGSEEYKGGDVSSDNGSRELQGSSDVGTLTPWYHEGIGQSPAKRPPEPSVTTKGKLLPTPSRLLKLLLPLKLAGSPIDSPLTLLVHPQQPLSYLERLIQAELPPITSPDSTPRPPNISFKALNLGNAPPEAQINIGSEKGLQPLRGEEGEGGVEINRGLGSLNPSERPGEGGYVCWSTSTEVGDFIRSVARGKEFVIQVEGRDGVPVGMPSFKQRTHYLRQRLVAVMREIELQVRLKSECDRIARRGAQRVAVSGFLGLVGCLTAVCWLTFKASLGWAVMEPMTYLVGLSTVVSGYLLLLYNNRQVLSKRQKLYREKGFDMDEWEELVYEGKALRREIRAIAEEHDVGWDERSDKIGGDKVVILSNEGERDGG</sequence>
<feature type="transmembrane region" description="Helical" evidence="17">
    <location>
        <begin position="395"/>
        <end position="414"/>
    </location>
</feature>
<evidence type="ECO:0000256" key="17">
    <source>
        <dbReference type="RuleBase" id="RU367035"/>
    </source>
</evidence>
<evidence type="ECO:0000256" key="4">
    <source>
        <dbReference type="ARBA" id="ARBA00022568"/>
    </source>
</evidence>
<dbReference type="Proteomes" id="UP000244722">
    <property type="component" value="Unassembled WGS sequence"/>
</dbReference>
<comment type="similarity">
    <text evidence="2 17">Belongs to the MCU (TC 1.A.77) family.</text>
</comment>
<comment type="function">
    <text evidence="17">Mitochondrial inner membrane calcium uniporter that mediates calcium uptake into mitochondria. Mitochondrial calcium homeostasis plays key roles in cellular physiology and regulates cell bioenergetics, cytoplasmic calcium signals and activation of cell death pathways.</text>
</comment>
<evidence type="ECO:0000313" key="20">
    <source>
        <dbReference type="EMBL" id="PUU81627.1"/>
    </source>
</evidence>
<dbReference type="GO" id="GO:0005262">
    <property type="term" value="F:calcium channel activity"/>
    <property type="evidence" value="ECO:0007669"/>
    <property type="project" value="UniProtKB-UniRule"/>
</dbReference>
<keyword evidence="21" id="KW-1185">Reference proteome</keyword>
<keyword evidence="6 17" id="KW-0812">Transmembrane</keyword>
<feature type="region of interest" description="Disordered" evidence="18">
    <location>
        <begin position="50"/>
        <end position="168"/>
    </location>
</feature>
<evidence type="ECO:0000256" key="12">
    <source>
        <dbReference type="ARBA" id="ARBA00023136"/>
    </source>
</evidence>
<comment type="caution">
    <text evidence="20">The sequence shown here is derived from an EMBL/GenBank/DDBJ whole genome shotgun (WGS) entry which is preliminary data.</text>
</comment>
<dbReference type="InterPro" id="IPR006769">
    <property type="entry name" value="MCU_C"/>
</dbReference>
<keyword evidence="7 17" id="KW-0999">Mitochondrion inner membrane</keyword>
<dbReference type="GO" id="GO:0036444">
    <property type="term" value="P:calcium import into the mitochondrion"/>
    <property type="evidence" value="ECO:0007669"/>
    <property type="project" value="TreeGrafter"/>
</dbReference>